<protein>
    <recommendedName>
        <fullName evidence="3">Amidase domain-containing protein</fullName>
    </recommendedName>
</protein>
<dbReference type="EMBL" id="JAFJYH010000095">
    <property type="protein sequence ID" value="KAG4419935.1"/>
    <property type="molecule type" value="Genomic_DNA"/>
</dbReference>
<dbReference type="Proteomes" id="UP000664132">
    <property type="component" value="Unassembled WGS sequence"/>
</dbReference>
<comment type="similarity">
    <text evidence="1">Belongs to the amidase family.</text>
</comment>
<reference evidence="4" key="1">
    <citation type="submission" date="2021-02" db="EMBL/GenBank/DDBJ databases">
        <title>Genome sequence Cadophora malorum strain M34.</title>
        <authorList>
            <person name="Stefanovic E."/>
            <person name="Vu D."/>
            <person name="Scully C."/>
            <person name="Dijksterhuis J."/>
            <person name="Roader J."/>
            <person name="Houbraken J."/>
        </authorList>
    </citation>
    <scope>NUCLEOTIDE SEQUENCE</scope>
    <source>
        <strain evidence="4">M34</strain>
    </source>
</reference>
<evidence type="ECO:0000256" key="1">
    <source>
        <dbReference type="ARBA" id="ARBA00009199"/>
    </source>
</evidence>
<dbReference type="Pfam" id="PF01425">
    <property type="entry name" value="Amidase"/>
    <property type="match status" value="1"/>
</dbReference>
<comment type="caution">
    <text evidence="4">The sequence shown here is derived from an EMBL/GenBank/DDBJ whole genome shotgun (WGS) entry which is preliminary data.</text>
</comment>
<dbReference type="PANTHER" id="PTHR46072">
    <property type="entry name" value="AMIDASE-RELATED-RELATED"/>
    <property type="match status" value="1"/>
</dbReference>
<sequence>MEELVSHLRRVPNIEVVDWTPYPHDEAWAVISSLYFTDGSVENAATIAESGEPWLPLTEWIIKENPCVKKLSAQKLYYWQEEREAYRKEHAKVWKDTATGIDAMGRKTGMVDGILCPVGRGVAPKHDTAKYWGYTSQWNLLDYPAVTFPVGKADMKTNTPKGSFVPMTDVDDEHWKLYDPREFDGLPISLQLIGRRFEDEKVLAVLEYLKQVVSVPMP</sequence>
<gene>
    <name evidence="4" type="ORF">IFR04_006972</name>
</gene>
<dbReference type="InterPro" id="IPR023631">
    <property type="entry name" value="Amidase_dom"/>
</dbReference>
<keyword evidence="5" id="KW-1185">Reference proteome</keyword>
<evidence type="ECO:0000256" key="2">
    <source>
        <dbReference type="ARBA" id="ARBA00022801"/>
    </source>
</evidence>
<proteinExistence type="inferred from homology"/>
<keyword evidence="2" id="KW-0378">Hydrolase</keyword>
<organism evidence="4 5">
    <name type="scientific">Cadophora malorum</name>
    <dbReference type="NCBI Taxonomy" id="108018"/>
    <lineage>
        <taxon>Eukaryota</taxon>
        <taxon>Fungi</taxon>
        <taxon>Dikarya</taxon>
        <taxon>Ascomycota</taxon>
        <taxon>Pezizomycotina</taxon>
        <taxon>Leotiomycetes</taxon>
        <taxon>Helotiales</taxon>
        <taxon>Ploettnerulaceae</taxon>
        <taxon>Cadophora</taxon>
    </lineage>
</organism>
<feature type="domain" description="Amidase" evidence="3">
    <location>
        <begin position="1"/>
        <end position="203"/>
    </location>
</feature>
<dbReference type="SUPFAM" id="SSF75304">
    <property type="entry name" value="Amidase signature (AS) enzymes"/>
    <property type="match status" value="1"/>
</dbReference>
<dbReference type="Gene3D" id="3.90.1300.10">
    <property type="entry name" value="Amidase signature (AS) domain"/>
    <property type="match status" value="1"/>
</dbReference>
<evidence type="ECO:0000313" key="4">
    <source>
        <dbReference type="EMBL" id="KAG4419935.1"/>
    </source>
</evidence>
<dbReference type="OrthoDB" id="6428749at2759"/>
<dbReference type="GO" id="GO:0016787">
    <property type="term" value="F:hydrolase activity"/>
    <property type="evidence" value="ECO:0007669"/>
    <property type="project" value="UniProtKB-KW"/>
</dbReference>
<dbReference type="InterPro" id="IPR036928">
    <property type="entry name" value="AS_sf"/>
</dbReference>
<evidence type="ECO:0000313" key="5">
    <source>
        <dbReference type="Proteomes" id="UP000664132"/>
    </source>
</evidence>
<dbReference type="AlphaFoldDB" id="A0A8H7W7F2"/>
<name>A0A8H7W7F2_9HELO</name>
<dbReference type="PANTHER" id="PTHR46072:SF4">
    <property type="entry name" value="AMIDASE C550.07-RELATED"/>
    <property type="match status" value="1"/>
</dbReference>
<accession>A0A8H7W7F2</accession>
<evidence type="ECO:0000259" key="3">
    <source>
        <dbReference type="Pfam" id="PF01425"/>
    </source>
</evidence>